<organism evidence="1 2">
    <name type="scientific">Desmonostoc muscorum LEGE 12446</name>
    <dbReference type="NCBI Taxonomy" id="1828758"/>
    <lineage>
        <taxon>Bacteria</taxon>
        <taxon>Bacillati</taxon>
        <taxon>Cyanobacteriota</taxon>
        <taxon>Cyanophyceae</taxon>
        <taxon>Nostocales</taxon>
        <taxon>Nostocaceae</taxon>
        <taxon>Desmonostoc</taxon>
    </lineage>
</organism>
<dbReference type="EMBL" id="JADEXS010000397">
    <property type="protein sequence ID" value="MBE9025326.1"/>
    <property type="molecule type" value="Genomic_DNA"/>
</dbReference>
<dbReference type="Proteomes" id="UP000622533">
    <property type="component" value="Unassembled WGS sequence"/>
</dbReference>
<evidence type="ECO:0000313" key="2">
    <source>
        <dbReference type="Proteomes" id="UP000622533"/>
    </source>
</evidence>
<accession>A0A8J6ZUY1</accession>
<comment type="caution">
    <text evidence="1">The sequence shown here is derived from an EMBL/GenBank/DDBJ whole genome shotgun (WGS) entry which is preliminary data.</text>
</comment>
<keyword evidence="2" id="KW-1185">Reference proteome</keyword>
<dbReference type="AlphaFoldDB" id="A0A8J6ZUY1"/>
<reference evidence="1" key="1">
    <citation type="submission" date="2020-10" db="EMBL/GenBank/DDBJ databases">
        <authorList>
            <person name="Castelo-Branco R."/>
            <person name="Eusebio N."/>
            <person name="Adriana R."/>
            <person name="Vieira A."/>
            <person name="Brugerolle De Fraissinette N."/>
            <person name="Rezende De Castro R."/>
            <person name="Schneider M.P."/>
            <person name="Vasconcelos V."/>
            <person name="Leao P.N."/>
        </authorList>
    </citation>
    <scope>NUCLEOTIDE SEQUENCE</scope>
    <source>
        <strain evidence="1">LEGE 12446</strain>
    </source>
</reference>
<dbReference type="RefSeq" id="WP_193920276.1">
    <property type="nucleotide sequence ID" value="NZ_JADEXS020000001.1"/>
</dbReference>
<name>A0A8J6ZUY1_DESMC</name>
<gene>
    <name evidence="1" type="ORF">IQ276_23765</name>
</gene>
<dbReference type="Pfam" id="PF08852">
    <property type="entry name" value="DUF1822"/>
    <property type="match status" value="1"/>
</dbReference>
<sequence>MNSNLQELKTLISEELWLECLETERREAEAFRQLQSNETARRNAYINHLCLNAFLRWLKENWELESSCLVSSTTDLTSIWEVVNGTAIAIGQTRLVLIPNDAVDTEEFSVPQEWIDIPNWAGNYYLAVQVDLEQNWLRFWGYTSHKTLKGKGIYDPIYRTYSVNGDELISDLDIILVAREICNQEQAAIDPLPSLSEQIAESLIAKLSQPSLYSPRLDIKFEQWGALLANDEWRKNLYIMRQEQKVIATAKTKILVNLNQWLKNNFTESMQAGWHSATEFLAPERQLAVVRNNAQPDSVQQAKLLNLQIQLKEQAVILLVALTPEADGRVGVLVQVHPYGSEKQLPAFLTLALLSDSSQQLQSVISRERDNYVQLPYFRCQKGTNFFIKIAIGDVSVMEKFAINHDVD</sequence>
<dbReference type="InterPro" id="IPR014951">
    <property type="entry name" value="DUF1822"/>
</dbReference>
<proteinExistence type="predicted"/>
<evidence type="ECO:0000313" key="1">
    <source>
        <dbReference type="EMBL" id="MBE9025326.1"/>
    </source>
</evidence>
<protein>
    <submittedName>
        <fullName evidence="1">DUF1822 family protein</fullName>
    </submittedName>
</protein>